<keyword evidence="7 11" id="KW-0472">Membrane</keyword>
<dbReference type="GO" id="GO:0007157">
    <property type="term" value="P:heterophilic cell-cell adhesion via plasma membrane cell adhesion molecules"/>
    <property type="evidence" value="ECO:0007669"/>
    <property type="project" value="TreeGrafter"/>
</dbReference>
<evidence type="ECO:0000256" key="6">
    <source>
        <dbReference type="ARBA" id="ARBA00022989"/>
    </source>
</evidence>
<keyword evidence="3 11" id="KW-0812">Transmembrane</keyword>
<dbReference type="InterPro" id="IPR000152">
    <property type="entry name" value="EGF-type_Asp/Asn_hydroxyl_site"/>
</dbReference>
<dbReference type="FunFam" id="2.10.25.10:FF:000095">
    <property type="entry name" value="Notch, isoform B"/>
    <property type="match status" value="1"/>
</dbReference>
<dbReference type="GO" id="GO:0032991">
    <property type="term" value="C:protein-containing complex"/>
    <property type="evidence" value="ECO:0007669"/>
    <property type="project" value="TreeGrafter"/>
</dbReference>
<dbReference type="CDD" id="cd00054">
    <property type="entry name" value="EGF_CA"/>
    <property type="match status" value="4"/>
</dbReference>
<comment type="caution">
    <text evidence="10">Lacks conserved residue(s) required for the propagation of feature annotation.</text>
</comment>
<dbReference type="Pfam" id="PF21700">
    <property type="entry name" value="EGF_DL_JAG"/>
    <property type="match status" value="1"/>
</dbReference>
<dbReference type="InterPro" id="IPR000742">
    <property type="entry name" value="EGF"/>
</dbReference>
<dbReference type="Pfam" id="PF00008">
    <property type="entry name" value="EGF"/>
    <property type="match status" value="3"/>
</dbReference>
<dbReference type="PROSITE" id="PS00022">
    <property type="entry name" value="EGF_1"/>
    <property type="match status" value="4"/>
</dbReference>
<dbReference type="PROSITE" id="PS00010">
    <property type="entry name" value="ASX_HYDROXYL"/>
    <property type="match status" value="1"/>
</dbReference>
<comment type="subcellular location">
    <subcellularLocation>
        <location evidence="1">Membrane</location>
        <topology evidence="1">Single-pass type I membrane protein</topology>
    </subcellularLocation>
</comment>
<evidence type="ECO:0000256" key="1">
    <source>
        <dbReference type="ARBA" id="ARBA00004479"/>
    </source>
</evidence>
<dbReference type="FunFam" id="2.10.25.10:FF:000018">
    <property type="entry name" value="Delta-like 1"/>
    <property type="match status" value="1"/>
</dbReference>
<dbReference type="GO" id="GO:0045197">
    <property type="term" value="P:establishment or maintenance of epithelial cell apical/basal polarity"/>
    <property type="evidence" value="ECO:0007669"/>
    <property type="project" value="TreeGrafter"/>
</dbReference>
<dbReference type="PROSITE" id="PS50026">
    <property type="entry name" value="EGF_3"/>
    <property type="match status" value="5"/>
</dbReference>
<evidence type="ECO:0000256" key="8">
    <source>
        <dbReference type="ARBA" id="ARBA00023157"/>
    </source>
</evidence>
<protein>
    <submittedName>
        <fullName evidence="13">Delta like non-canonical Notch ligand 1</fullName>
    </submittedName>
</protein>
<feature type="domain" description="EGF-like" evidence="12">
    <location>
        <begin position="197"/>
        <end position="234"/>
    </location>
</feature>
<feature type="disulfide bond" evidence="10">
    <location>
        <begin position="33"/>
        <end position="42"/>
    </location>
</feature>
<evidence type="ECO:0000256" key="4">
    <source>
        <dbReference type="ARBA" id="ARBA00022729"/>
    </source>
</evidence>
<evidence type="ECO:0000256" key="9">
    <source>
        <dbReference type="ARBA" id="ARBA00023180"/>
    </source>
</evidence>
<sequence length="375" mass="41277">TRHHSENIYKGTECKPDCHPLHGFCQDTGECRCQSGWQGDLCDQCTPIPGCLHGSCTKPWQCCCEEGWSGILCDTAPHTCSSEHPCANNSTCIESEGGGYRCICGEEFTGNHCQLRKGNFCINGSLCQNGGSCIDGNGFGSQASCLCLKGFTGVLCETKISDCDSNPCANNGTCTDLVSGYSCLCPLGFTGGSCDYLITSCLSHPCKNGGTCHDLPEGGFDCACLPGYEAETCHEHISSKHDTKQNISKHVRVSWVRHGKLFNPPLHAFHKPTHHQGNEMLKITVKETIHTSNSLLNRSQVICFVMLGLLTCLVILGTTLIIFFSKCKMWMANAKYRQYLRKQKNHFLNDEETSVKIIFPDMSKLTNYRKSYISM</sequence>
<reference evidence="14" key="2">
    <citation type="journal article" date="2007" name="PLoS Biol.">
        <title>Survey sequencing and comparative analysis of the elephant shark (Callorhinchus milii) genome.</title>
        <authorList>
            <person name="Venkatesh B."/>
            <person name="Kirkness E.F."/>
            <person name="Loh Y.H."/>
            <person name="Halpern A.L."/>
            <person name="Lee A.P."/>
            <person name="Johnson J."/>
            <person name="Dandona N."/>
            <person name="Viswanathan L.D."/>
            <person name="Tay A."/>
            <person name="Venter J.C."/>
            <person name="Strausberg R.L."/>
            <person name="Brenner S."/>
        </authorList>
    </citation>
    <scope>NUCLEOTIDE SEQUENCE [LARGE SCALE GENOMIC DNA]</scope>
</reference>
<keyword evidence="9" id="KW-0325">Glycoprotein</keyword>
<feature type="domain" description="EGF-like" evidence="12">
    <location>
        <begin position="117"/>
        <end position="157"/>
    </location>
</feature>
<keyword evidence="14" id="KW-1185">Reference proteome</keyword>
<feature type="disulfide bond" evidence="10">
    <location>
        <begin position="224"/>
        <end position="233"/>
    </location>
</feature>
<organism evidence="13 14">
    <name type="scientific">Callorhinchus milii</name>
    <name type="common">Ghost shark</name>
    <dbReference type="NCBI Taxonomy" id="7868"/>
    <lineage>
        <taxon>Eukaryota</taxon>
        <taxon>Metazoa</taxon>
        <taxon>Chordata</taxon>
        <taxon>Craniata</taxon>
        <taxon>Vertebrata</taxon>
        <taxon>Chondrichthyes</taxon>
        <taxon>Holocephali</taxon>
        <taxon>Chimaeriformes</taxon>
        <taxon>Callorhinchidae</taxon>
        <taxon>Callorhinchus</taxon>
    </lineage>
</organism>
<dbReference type="Gene3D" id="2.10.25.10">
    <property type="entry name" value="Laminin"/>
    <property type="match status" value="5"/>
</dbReference>
<dbReference type="PANTHER" id="PTHR24049:SF42">
    <property type="entry name" value="DELTA LIKE NON-CANONICAL NOTCH LIGAND 1"/>
    <property type="match status" value="1"/>
</dbReference>
<evidence type="ECO:0000256" key="10">
    <source>
        <dbReference type="PROSITE-ProRule" id="PRU00076"/>
    </source>
</evidence>
<evidence type="ECO:0000259" key="12">
    <source>
        <dbReference type="PROSITE" id="PS50026"/>
    </source>
</evidence>
<evidence type="ECO:0000256" key="5">
    <source>
        <dbReference type="ARBA" id="ARBA00022737"/>
    </source>
</evidence>
<gene>
    <name evidence="13" type="primary">LOC103175339</name>
</gene>
<feature type="transmembrane region" description="Helical" evidence="11">
    <location>
        <begin position="304"/>
        <end position="325"/>
    </location>
</feature>
<dbReference type="SMART" id="SM00179">
    <property type="entry name" value="EGF_CA"/>
    <property type="match status" value="4"/>
</dbReference>
<dbReference type="InterPro" id="IPR051022">
    <property type="entry name" value="Notch_Cell-Fate_Det"/>
</dbReference>
<feature type="disulfide bond" evidence="10">
    <location>
        <begin position="104"/>
        <end position="113"/>
    </location>
</feature>
<proteinExistence type="predicted"/>
<evidence type="ECO:0000256" key="2">
    <source>
        <dbReference type="ARBA" id="ARBA00022536"/>
    </source>
</evidence>
<dbReference type="PROSITE" id="PS01186">
    <property type="entry name" value="EGF_2"/>
    <property type="match status" value="3"/>
</dbReference>
<dbReference type="SUPFAM" id="SSF57196">
    <property type="entry name" value="EGF/Laminin"/>
    <property type="match status" value="4"/>
</dbReference>
<reference evidence="13" key="5">
    <citation type="submission" date="2025-09" db="UniProtKB">
        <authorList>
            <consortium name="Ensembl"/>
        </authorList>
    </citation>
    <scope>IDENTIFICATION</scope>
</reference>
<feature type="disulfide bond" evidence="10">
    <location>
        <begin position="185"/>
        <end position="194"/>
    </location>
</feature>
<dbReference type="InterPro" id="IPR001881">
    <property type="entry name" value="EGF-like_Ca-bd_dom"/>
</dbReference>
<feature type="domain" description="EGF-like" evidence="12">
    <location>
        <begin position="159"/>
        <end position="195"/>
    </location>
</feature>
<evidence type="ECO:0000313" key="14">
    <source>
        <dbReference type="Proteomes" id="UP000314986"/>
    </source>
</evidence>
<reference evidence="14" key="1">
    <citation type="journal article" date="2006" name="Science">
        <title>Ancient noncoding elements conserved in the human genome.</title>
        <authorList>
            <person name="Venkatesh B."/>
            <person name="Kirkness E.F."/>
            <person name="Loh Y.H."/>
            <person name="Halpern A.L."/>
            <person name="Lee A.P."/>
            <person name="Johnson J."/>
            <person name="Dandona N."/>
            <person name="Viswanathan L.D."/>
            <person name="Tay A."/>
            <person name="Venter J.C."/>
            <person name="Strausberg R.L."/>
            <person name="Brenner S."/>
        </authorList>
    </citation>
    <scope>NUCLEOTIDE SEQUENCE [LARGE SCALE GENOMIC DNA]</scope>
</reference>
<keyword evidence="5" id="KW-0677">Repeat</keyword>
<dbReference type="Proteomes" id="UP000314986">
    <property type="component" value="Unassembled WGS sequence"/>
</dbReference>
<keyword evidence="6 11" id="KW-1133">Transmembrane helix</keyword>
<keyword evidence="4" id="KW-0732">Signal</keyword>
<keyword evidence="8 10" id="KW-1015">Disulfide bond</keyword>
<dbReference type="FunFam" id="2.10.25.10:FF:000004">
    <property type="entry name" value="Neurogenic locus notch 1"/>
    <property type="match status" value="1"/>
</dbReference>
<keyword evidence="2 10" id="KW-0245">EGF-like domain</keyword>
<dbReference type="PANTHER" id="PTHR24049">
    <property type="entry name" value="CRUMBS FAMILY MEMBER"/>
    <property type="match status" value="1"/>
</dbReference>
<evidence type="ECO:0000313" key="13">
    <source>
        <dbReference type="Ensembl" id="ENSCMIP00000036347.1"/>
    </source>
</evidence>
<dbReference type="SMART" id="SM00181">
    <property type="entry name" value="EGF"/>
    <property type="match status" value="6"/>
</dbReference>
<dbReference type="Ensembl" id="ENSCMIT00000036886.1">
    <property type="protein sequence ID" value="ENSCMIP00000036347.1"/>
    <property type="gene ID" value="ENSCMIG00000015358.1"/>
</dbReference>
<feature type="domain" description="EGF-like" evidence="12">
    <location>
        <begin position="76"/>
        <end position="114"/>
    </location>
</feature>
<evidence type="ECO:0000256" key="11">
    <source>
        <dbReference type="SAM" id="Phobius"/>
    </source>
</evidence>
<dbReference type="FunFam" id="2.10.25.10:FF:000118">
    <property type="entry name" value="protein delta homolog 2"/>
    <property type="match status" value="1"/>
</dbReference>
<evidence type="ECO:0000256" key="7">
    <source>
        <dbReference type="ARBA" id="ARBA00023136"/>
    </source>
</evidence>
<dbReference type="GO" id="GO:0005886">
    <property type="term" value="C:plasma membrane"/>
    <property type="evidence" value="ECO:0007669"/>
    <property type="project" value="TreeGrafter"/>
</dbReference>
<reference evidence="13" key="4">
    <citation type="submission" date="2025-08" db="UniProtKB">
        <authorList>
            <consortium name="Ensembl"/>
        </authorList>
    </citation>
    <scope>IDENTIFICATION</scope>
</reference>
<evidence type="ECO:0000256" key="3">
    <source>
        <dbReference type="ARBA" id="ARBA00022692"/>
    </source>
</evidence>
<dbReference type="GeneTree" id="ENSGT00940000154225"/>
<dbReference type="GO" id="GO:0005509">
    <property type="term" value="F:calcium ion binding"/>
    <property type="evidence" value="ECO:0007669"/>
    <property type="project" value="InterPro"/>
</dbReference>
<feature type="disulfide bond" evidence="10">
    <location>
        <begin position="147"/>
        <end position="156"/>
    </location>
</feature>
<accession>A0A4W3J2W3</accession>
<reference evidence="14" key="3">
    <citation type="journal article" date="2014" name="Nature">
        <title>Elephant shark genome provides unique insights into gnathostome evolution.</title>
        <authorList>
            <consortium name="International Elephant Shark Genome Sequencing Consortium"/>
            <person name="Venkatesh B."/>
            <person name="Lee A.P."/>
            <person name="Ravi V."/>
            <person name="Maurya A.K."/>
            <person name="Lian M.M."/>
            <person name="Swann J.B."/>
            <person name="Ohta Y."/>
            <person name="Flajnik M.F."/>
            <person name="Sutoh Y."/>
            <person name="Kasahara M."/>
            <person name="Hoon S."/>
            <person name="Gangu V."/>
            <person name="Roy S.W."/>
            <person name="Irimia M."/>
            <person name="Korzh V."/>
            <person name="Kondrychyn I."/>
            <person name="Lim Z.W."/>
            <person name="Tay B.H."/>
            <person name="Tohari S."/>
            <person name="Kong K.W."/>
            <person name="Ho S."/>
            <person name="Lorente-Galdos B."/>
            <person name="Quilez J."/>
            <person name="Marques-Bonet T."/>
            <person name="Raney B.J."/>
            <person name="Ingham P.W."/>
            <person name="Tay A."/>
            <person name="Hillier L.W."/>
            <person name="Minx P."/>
            <person name="Boehm T."/>
            <person name="Wilson R.K."/>
            <person name="Brenner S."/>
            <person name="Warren W.C."/>
        </authorList>
    </citation>
    <scope>NUCLEOTIDE SEQUENCE [LARGE SCALE GENOMIC DNA]</scope>
</reference>
<feature type="domain" description="EGF-like" evidence="12">
    <location>
        <begin position="10"/>
        <end position="43"/>
    </location>
</feature>
<name>A0A4W3J2W3_CALMI</name>
<dbReference type="AlphaFoldDB" id="A0A4W3J2W3"/>